<reference evidence="1 2" key="1">
    <citation type="submission" date="2017-07" db="EMBL/GenBank/DDBJ databases">
        <title>An improved, manually edited Actinidia chinensis var. chinensis (kiwifruit) genome highlights the challenges associated with draft genomes and gene prediction in plants.</title>
        <authorList>
            <person name="Pilkington S."/>
            <person name="Crowhurst R."/>
            <person name="Hilario E."/>
            <person name="Nardozza S."/>
            <person name="Fraser L."/>
            <person name="Peng Y."/>
            <person name="Gunaseelan K."/>
            <person name="Simpson R."/>
            <person name="Tahir J."/>
            <person name="Deroles S."/>
            <person name="Templeton K."/>
            <person name="Luo Z."/>
            <person name="Davy M."/>
            <person name="Cheng C."/>
            <person name="Mcneilage M."/>
            <person name="Scaglione D."/>
            <person name="Liu Y."/>
            <person name="Zhang Q."/>
            <person name="Datson P."/>
            <person name="De Silva N."/>
            <person name="Gardiner S."/>
            <person name="Bassett H."/>
            <person name="Chagne D."/>
            <person name="Mccallum J."/>
            <person name="Dzierzon H."/>
            <person name="Deng C."/>
            <person name="Wang Y.-Y."/>
            <person name="Barron N."/>
            <person name="Manako K."/>
            <person name="Bowen J."/>
            <person name="Foster T."/>
            <person name="Erridge Z."/>
            <person name="Tiffin H."/>
            <person name="Waite C."/>
            <person name="Davies K."/>
            <person name="Grierson E."/>
            <person name="Laing W."/>
            <person name="Kirk R."/>
            <person name="Chen X."/>
            <person name="Wood M."/>
            <person name="Montefiori M."/>
            <person name="Brummell D."/>
            <person name="Schwinn K."/>
            <person name="Catanach A."/>
            <person name="Fullerton C."/>
            <person name="Li D."/>
            <person name="Meiyalaghan S."/>
            <person name="Nieuwenhuizen N."/>
            <person name="Read N."/>
            <person name="Prakash R."/>
            <person name="Hunter D."/>
            <person name="Zhang H."/>
            <person name="Mckenzie M."/>
            <person name="Knabel M."/>
            <person name="Harris A."/>
            <person name="Allan A."/>
            <person name="Chen A."/>
            <person name="Janssen B."/>
            <person name="Plunkett B."/>
            <person name="Dwamena C."/>
            <person name="Voogd C."/>
            <person name="Leif D."/>
            <person name="Lafferty D."/>
            <person name="Souleyre E."/>
            <person name="Varkonyi-Gasic E."/>
            <person name="Gambi F."/>
            <person name="Hanley J."/>
            <person name="Yao J.-L."/>
            <person name="Cheung J."/>
            <person name="David K."/>
            <person name="Warren B."/>
            <person name="Marsh K."/>
            <person name="Snowden K."/>
            <person name="Lin-Wang K."/>
            <person name="Brian L."/>
            <person name="Martinez-Sanchez M."/>
            <person name="Wang M."/>
            <person name="Ileperuma N."/>
            <person name="Macnee N."/>
            <person name="Campin R."/>
            <person name="Mcatee P."/>
            <person name="Drummond R."/>
            <person name="Espley R."/>
            <person name="Ireland H."/>
            <person name="Wu R."/>
            <person name="Atkinson R."/>
            <person name="Karunairetnam S."/>
            <person name="Bulley S."/>
            <person name="Chunkath S."/>
            <person name="Hanley Z."/>
            <person name="Storey R."/>
            <person name="Thrimawithana A."/>
            <person name="Thomson S."/>
            <person name="David C."/>
            <person name="Testolin R."/>
        </authorList>
    </citation>
    <scope>NUCLEOTIDE SEQUENCE [LARGE SCALE GENOMIC DNA]</scope>
    <source>
        <strain evidence="2">cv. Red5</strain>
        <tissue evidence="1">Young leaf</tissue>
    </source>
</reference>
<dbReference type="OrthoDB" id="1725932at2759"/>
<comment type="caution">
    <text evidence="1">The sequence shown here is derived from an EMBL/GenBank/DDBJ whole genome shotgun (WGS) entry which is preliminary data.</text>
</comment>
<dbReference type="AlphaFoldDB" id="A0A2R6RX79"/>
<reference evidence="2" key="2">
    <citation type="journal article" date="2018" name="BMC Genomics">
        <title>A manually annotated Actinidia chinensis var. chinensis (kiwifruit) genome highlights the challenges associated with draft genomes and gene prediction in plants.</title>
        <authorList>
            <person name="Pilkington S.M."/>
            <person name="Crowhurst R."/>
            <person name="Hilario E."/>
            <person name="Nardozza S."/>
            <person name="Fraser L."/>
            <person name="Peng Y."/>
            <person name="Gunaseelan K."/>
            <person name="Simpson R."/>
            <person name="Tahir J."/>
            <person name="Deroles S.C."/>
            <person name="Templeton K."/>
            <person name="Luo Z."/>
            <person name="Davy M."/>
            <person name="Cheng C."/>
            <person name="McNeilage M."/>
            <person name="Scaglione D."/>
            <person name="Liu Y."/>
            <person name="Zhang Q."/>
            <person name="Datson P."/>
            <person name="De Silva N."/>
            <person name="Gardiner S.E."/>
            <person name="Bassett H."/>
            <person name="Chagne D."/>
            <person name="McCallum J."/>
            <person name="Dzierzon H."/>
            <person name="Deng C."/>
            <person name="Wang Y.Y."/>
            <person name="Barron L."/>
            <person name="Manako K."/>
            <person name="Bowen J."/>
            <person name="Foster T.M."/>
            <person name="Erridge Z.A."/>
            <person name="Tiffin H."/>
            <person name="Waite C.N."/>
            <person name="Davies K.M."/>
            <person name="Grierson E.P."/>
            <person name="Laing W.A."/>
            <person name="Kirk R."/>
            <person name="Chen X."/>
            <person name="Wood M."/>
            <person name="Montefiori M."/>
            <person name="Brummell D.A."/>
            <person name="Schwinn K.E."/>
            <person name="Catanach A."/>
            <person name="Fullerton C."/>
            <person name="Li D."/>
            <person name="Meiyalaghan S."/>
            <person name="Nieuwenhuizen N."/>
            <person name="Read N."/>
            <person name="Prakash R."/>
            <person name="Hunter D."/>
            <person name="Zhang H."/>
            <person name="McKenzie M."/>
            <person name="Knabel M."/>
            <person name="Harris A."/>
            <person name="Allan A.C."/>
            <person name="Gleave A."/>
            <person name="Chen A."/>
            <person name="Janssen B.J."/>
            <person name="Plunkett B."/>
            <person name="Ampomah-Dwamena C."/>
            <person name="Voogd C."/>
            <person name="Leif D."/>
            <person name="Lafferty D."/>
            <person name="Souleyre E.J.F."/>
            <person name="Varkonyi-Gasic E."/>
            <person name="Gambi F."/>
            <person name="Hanley J."/>
            <person name="Yao J.L."/>
            <person name="Cheung J."/>
            <person name="David K.M."/>
            <person name="Warren B."/>
            <person name="Marsh K."/>
            <person name="Snowden K.C."/>
            <person name="Lin-Wang K."/>
            <person name="Brian L."/>
            <person name="Martinez-Sanchez M."/>
            <person name="Wang M."/>
            <person name="Ileperuma N."/>
            <person name="Macnee N."/>
            <person name="Campin R."/>
            <person name="McAtee P."/>
            <person name="Drummond R.S.M."/>
            <person name="Espley R.V."/>
            <person name="Ireland H.S."/>
            <person name="Wu R."/>
            <person name="Atkinson R.G."/>
            <person name="Karunairetnam S."/>
            <person name="Bulley S."/>
            <person name="Chunkath S."/>
            <person name="Hanley Z."/>
            <person name="Storey R."/>
            <person name="Thrimawithana A.H."/>
            <person name="Thomson S."/>
            <person name="David C."/>
            <person name="Testolin R."/>
            <person name="Huang H."/>
            <person name="Hellens R.P."/>
            <person name="Schaffer R.J."/>
        </authorList>
    </citation>
    <scope>NUCLEOTIDE SEQUENCE [LARGE SCALE GENOMIC DNA]</scope>
    <source>
        <strain evidence="2">cv. Red5</strain>
    </source>
</reference>
<evidence type="ECO:0000313" key="1">
    <source>
        <dbReference type="EMBL" id="PSS34628.1"/>
    </source>
</evidence>
<organism evidence="1 2">
    <name type="scientific">Actinidia chinensis var. chinensis</name>
    <name type="common">Chinese soft-hair kiwi</name>
    <dbReference type="NCBI Taxonomy" id="1590841"/>
    <lineage>
        <taxon>Eukaryota</taxon>
        <taxon>Viridiplantae</taxon>
        <taxon>Streptophyta</taxon>
        <taxon>Embryophyta</taxon>
        <taxon>Tracheophyta</taxon>
        <taxon>Spermatophyta</taxon>
        <taxon>Magnoliopsida</taxon>
        <taxon>eudicotyledons</taxon>
        <taxon>Gunneridae</taxon>
        <taxon>Pentapetalae</taxon>
        <taxon>asterids</taxon>
        <taxon>Ericales</taxon>
        <taxon>Actinidiaceae</taxon>
        <taxon>Actinidia</taxon>
    </lineage>
</organism>
<gene>
    <name evidence="1" type="ORF">CEY00_Acc01732</name>
</gene>
<sequence>MSDFIAENALQAKSQALIQQSSTSQKSQYFKVKLMEMDELKLDYKLHEVRVCPMGRVRSSCNGMLLLNHPKRECILQVVNVVTRCYQTLPKCPSGCPHKECGCALTFDSFTQVYKVVHVYADLFGFEIFVLGCSDKL</sequence>
<dbReference type="Gramene" id="PSS34628">
    <property type="protein sequence ID" value="PSS34628"/>
    <property type="gene ID" value="CEY00_Acc01732"/>
</dbReference>
<evidence type="ECO:0000313" key="2">
    <source>
        <dbReference type="Proteomes" id="UP000241394"/>
    </source>
</evidence>
<dbReference type="InParanoid" id="A0A2R6RX79"/>
<name>A0A2R6RX79_ACTCC</name>
<protein>
    <submittedName>
        <fullName evidence="1">F-box protein</fullName>
    </submittedName>
</protein>
<proteinExistence type="predicted"/>
<dbReference type="Proteomes" id="UP000241394">
    <property type="component" value="Chromosome LG2"/>
</dbReference>
<keyword evidence="2" id="KW-1185">Reference proteome</keyword>
<accession>A0A2R6RX79</accession>
<dbReference type="EMBL" id="NKQK01000002">
    <property type="protein sequence ID" value="PSS34628.1"/>
    <property type="molecule type" value="Genomic_DNA"/>
</dbReference>